<evidence type="ECO:0000313" key="4">
    <source>
        <dbReference type="Proteomes" id="UP000315010"/>
    </source>
</evidence>
<dbReference type="GO" id="GO:0016705">
    <property type="term" value="F:oxidoreductase activity, acting on paired donors, with incorporation or reduction of molecular oxygen"/>
    <property type="evidence" value="ECO:0007669"/>
    <property type="project" value="UniProtKB-UniRule"/>
</dbReference>
<reference evidence="3 4" key="1">
    <citation type="submission" date="2019-02" db="EMBL/GenBank/DDBJ databases">
        <title>Deep-cultivation of Planctomycetes and their phenomic and genomic characterization uncovers novel biology.</title>
        <authorList>
            <person name="Wiegand S."/>
            <person name="Jogler M."/>
            <person name="Boedeker C."/>
            <person name="Pinto D."/>
            <person name="Vollmers J."/>
            <person name="Rivas-Marin E."/>
            <person name="Kohn T."/>
            <person name="Peeters S.H."/>
            <person name="Heuer A."/>
            <person name="Rast P."/>
            <person name="Oberbeckmann S."/>
            <person name="Bunk B."/>
            <person name="Jeske O."/>
            <person name="Meyerdierks A."/>
            <person name="Storesund J.E."/>
            <person name="Kallscheuer N."/>
            <person name="Luecker S."/>
            <person name="Lage O.M."/>
            <person name="Pohl T."/>
            <person name="Merkel B.J."/>
            <person name="Hornburger P."/>
            <person name="Mueller R.-W."/>
            <person name="Bruemmer F."/>
            <person name="Labrenz M."/>
            <person name="Spormann A.M."/>
            <person name="Op Den Camp H."/>
            <person name="Overmann J."/>
            <person name="Amann R."/>
            <person name="Jetten M.S.M."/>
            <person name="Mascher T."/>
            <person name="Medema M.H."/>
            <person name="Devos D.P."/>
            <person name="Kaster A.-K."/>
            <person name="Ovreas L."/>
            <person name="Rohde M."/>
            <person name="Galperin M.Y."/>
            <person name="Jogler C."/>
        </authorList>
    </citation>
    <scope>NUCLEOTIDE SEQUENCE [LARGE SCALE GENOMIC DNA]</scope>
    <source>
        <strain evidence="3 4">CA13</strain>
    </source>
</reference>
<dbReference type="SUPFAM" id="SSF52821">
    <property type="entry name" value="Rhodanese/Cell cycle control phosphatase"/>
    <property type="match status" value="1"/>
</dbReference>
<sequence>MKNSIVVAALYRFIRLPDFENLKSPILETMIAAQVRGTLLLASEGINGTIAGTRQGVDAVIAYLKQDARFADLEVKESLCDTTPFKRSRVRLKKEIVTLGVEGIDPNDSVGTYVAPENWNDLISDPDVVVIDTRNKYEVAIGTFQGATNPETDTFREFPKFVDENLDPKKHPKVAMFCTGGIRCEKSTALLKKRGFKEVYHLRGGILKYLETVPSEQSKWNGDCFVFDQRVAVSHGLQVADHLMCFACGWPVDQEARQHPDYVAGIHCPHCVDTISDDQKKRFAERQRQLDQAANDSQT</sequence>
<dbReference type="GO" id="GO:0006400">
    <property type="term" value="P:tRNA modification"/>
    <property type="evidence" value="ECO:0007669"/>
    <property type="project" value="UniProtKB-UniRule"/>
</dbReference>
<protein>
    <recommendedName>
        <fullName evidence="1">tRNA uridine(34) hydroxylase</fullName>
        <ecNumber evidence="1">1.14.-.-</ecNumber>
    </recommendedName>
    <alternativeName>
        <fullName evidence="1">tRNA hydroxylation protein O</fullName>
    </alternativeName>
</protein>
<dbReference type="SMART" id="SM00450">
    <property type="entry name" value="RHOD"/>
    <property type="match status" value="1"/>
</dbReference>
<dbReference type="InterPro" id="IPR001763">
    <property type="entry name" value="Rhodanese-like_dom"/>
</dbReference>
<dbReference type="EC" id="1.14.-.-" evidence="1"/>
<dbReference type="InterPro" id="IPR040503">
    <property type="entry name" value="TRHO_N"/>
</dbReference>
<comment type="function">
    <text evidence="1">Catalyzes oxygen-dependent 5-hydroxyuridine (ho5U) modification at position 34 in tRNAs.</text>
</comment>
<comment type="catalytic activity">
    <reaction evidence="1">
        <text>uridine(34) in tRNA + AH2 + O2 = 5-hydroxyuridine(34) in tRNA + A + H2O</text>
        <dbReference type="Rhea" id="RHEA:64224"/>
        <dbReference type="Rhea" id="RHEA-COMP:11727"/>
        <dbReference type="Rhea" id="RHEA-COMP:13381"/>
        <dbReference type="ChEBI" id="CHEBI:13193"/>
        <dbReference type="ChEBI" id="CHEBI:15377"/>
        <dbReference type="ChEBI" id="CHEBI:15379"/>
        <dbReference type="ChEBI" id="CHEBI:17499"/>
        <dbReference type="ChEBI" id="CHEBI:65315"/>
        <dbReference type="ChEBI" id="CHEBI:136877"/>
    </reaction>
</comment>
<evidence type="ECO:0000313" key="3">
    <source>
        <dbReference type="EMBL" id="TWT84482.1"/>
    </source>
</evidence>
<dbReference type="InterPro" id="IPR036873">
    <property type="entry name" value="Rhodanese-like_dom_sf"/>
</dbReference>
<dbReference type="Gene3D" id="3.30.70.100">
    <property type="match status" value="1"/>
</dbReference>
<dbReference type="PROSITE" id="PS50206">
    <property type="entry name" value="RHODANESE_3"/>
    <property type="match status" value="1"/>
</dbReference>
<dbReference type="RefSeq" id="WP_146402233.1">
    <property type="nucleotide sequence ID" value="NZ_SJPJ01000001.1"/>
</dbReference>
<dbReference type="Pfam" id="PF00581">
    <property type="entry name" value="Rhodanese"/>
    <property type="match status" value="1"/>
</dbReference>
<accession>A0A5C5ZB14</accession>
<dbReference type="OrthoDB" id="9784108at2"/>
<keyword evidence="1" id="KW-0560">Oxidoreductase</keyword>
<dbReference type="GO" id="GO:0016740">
    <property type="term" value="F:transferase activity"/>
    <property type="evidence" value="ECO:0007669"/>
    <property type="project" value="UniProtKB-KW"/>
</dbReference>
<comment type="caution">
    <text evidence="3">The sequence shown here is derived from an EMBL/GenBank/DDBJ whole genome shotgun (WGS) entry which is preliminary data.</text>
</comment>
<keyword evidence="3" id="KW-0808">Transferase</keyword>
<comment type="similarity">
    <text evidence="1">Belongs to the TrhO family.</text>
</comment>
<dbReference type="PANTHER" id="PTHR43268:SF3">
    <property type="entry name" value="RHODANESE-LIKE DOMAIN-CONTAINING PROTEIN 7-RELATED"/>
    <property type="match status" value="1"/>
</dbReference>
<feature type="domain" description="Rhodanese" evidence="2">
    <location>
        <begin position="124"/>
        <end position="218"/>
    </location>
</feature>
<evidence type="ECO:0000259" key="2">
    <source>
        <dbReference type="PROSITE" id="PS50206"/>
    </source>
</evidence>
<dbReference type="HAMAP" id="MF_00469">
    <property type="entry name" value="TrhO"/>
    <property type="match status" value="1"/>
</dbReference>
<organism evidence="3 4">
    <name type="scientific">Novipirellula herctigrandis</name>
    <dbReference type="NCBI Taxonomy" id="2527986"/>
    <lineage>
        <taxon>Bacteria</taxon>
        <taxon>Pseudomonadati</taxon>
        <taxon>Planctomycetota</taxon>
        <taxon>Planctomycetia</taxon>
        <taxon>Pirellulales</taxon>
        <taxon>Pirellulaceae</taxon>
        <taxon>Novipirellula</taxon>
    </lineage>
</organism>
<dbReference type="NCBIfam" id="NF001136">
    <property type="entry name" value="PRK00142.1-4"/>
    <property type="match status" value="1"/>
</dbReference>
<name>A0A5C5ZB14_9BACT</name>
<evidence type="ECO:0000256" key="1">
    <source>
        <dbReference type="HAMAP-Rule" id="MF_00469"/>
    </source>
</evidence>
<keyword evidence="1" id="KW-0819">tRNA processing</keyword>
<dbReference type="Proteomes" id="UP000315010">
    <property type="component" value="Unassembled WGS sequence"/>
</dbReference>
<keyword evidence="4" id="KW-1185">Reference proteome</keyword>
<dbReference type="CDD" id="cd01518">
    <property type="entry name" value="RHOD_YceA"/>
    <property type="match status" value="1"/>
</dbReference>
<dbReference type="EMBL" id="SJPJ01000001">
    <property type="protein sequence ID" value="TWT84482.1"/>
    <property type="molecule type" value="Genomic_DNA"/>
</dbReference>
<dbReference type="Gene3D" id="3.40.250.10">
    <property type="entry name" value="Rhodanese-like domain"/>
    <property type="match status" value="1"/>
</dbReference>
<gene>
    <name evidence="1" type="primary">trhO</name>
    <name evidence="3" type="ORF">CA13_59610</name>
</gene>
<dbReference type="Pfam" id="PF17773">
    <property type="entry name" value="UPF0176_N"/>
    <property type="match status" value="1"/>
</dbReference>
<dbReference type="AlphaFoldDB" id="A0A5C5ZB14"/>
<proteinExistence type="inferred from homology"/>
<dbReference type="InterPro" id="IPR020936">
    <property type="entry name" value="TrhO"/>
</dbReference>
<dbReference type="PANTHER" id="PTHR43268">
    <property type="entry name" value="THIOSULFATE SULFURTRANSFERASE/RHODANESE-LIKE DOMAIN-CONTAINING PROTEIN 2"/>
    <property type="match status" value="1"/>
</dbReference>